<evidence type="ECO:0000256" key="1">
    <source>
        <dbReference type="SAM" id="MobiDB-lite"/>
    </source>
</evidence>
<evidence type="ECO:0000313" key="2">
    <source>
        <dbReference type="Proteomes" id="UP000515202"/>
    </source>
</evidence>
<dbReference type="GeneID" id="105309124"/>
<feature type="region of interest" description="Disordered" evidence="1">
    <location>
        <begin position="90"/>
        <end position="251"/>
    </location>
</feature>
<dbReference type="AlphaFoldDB" id="A0A6P6C3R2"/>
<name>A0A6P6C3R2_PTEVA</name>
<feature type="compositionally biased region" description="Low complexity" evidence="1">
    <location>
        <begin position="128"/>
        <end position="147"/>
    </location>
</feature>
<feature type="region of interest" description="Disordered" evidence="1">
    <location>
        <begin position="44"/>
        <end position="71"/>
    </location>
</feature>
<proteinExistence type="predicted"/>
<sequence>MALCSKGERCCEGAGCSGGCVLNCRSFSTRIIQDEGCPASSLASAAEAQRRRPQKRAGLRGPGRAALGPPLPLAPSRLLSLPLRLQHWAAETRGQRKPEEGGTGQGRLGYDSARPPPRTWPGSGEGCRAAFSPRRPPARALSAALGPDPWRLSRPPPSCGGAPPARPLAPDGGCGHPQVRRRRCYAESEDVGLPGPRSSEAGAQPIPYLSGWADTSRAPSQENQHEGRAREKQRVASGRGEDPASPSLPVLGFYLL</sequence>
<dbReference type="KEGG" id="pvp:105309124"/>
<feature type="compositionally biased region" description="Low complexity" evidence="1">
    <location>
        <begin position="62"/>
        <end position="71"/>
    </location>
</feature>
<accession>A0A6P6C3R2</accession>
<evidence type="ECO:0000313" key="3">
    <source>
        <dbReference type="RefSeq" id="XP_023381790.1"/>
    </source>
</evidence>
<dbReference type="RefSeq" id="XP_023381790.1">
    <property type="nucleotide sequence ID" value="XM_023526022.1"/>
</dbReference>
<organism evidence="2 3">
    <name type="scientific">Pteropus vampyrus</name>
    <name type="common">Large flying fox</name>
    <dbReference type="NCBI Taxonomy" id="132908"/>
    <lineage>
        <taxon>Eukaryota</taxon>
        <taxon>Metazoa</taxon>
        <taxon>Chordata</taxon>
        <taxon>Craniata</taxon>
        <taxon>Vertebrata</taxon>
        <taxon>Euteleostomi</taxon>
        <taxon>Mammalia</taxon>
        <taxon>Eutheria</taxon>
        <taxon>Laurasiatheria</taxon>
        <taxon>Chiroptera</taxon>
        <taxon>Yinpterochiroptera</taxon>
        <taxon>Pteropodoidea</taxon>
        <taxon>Pteropodidae</taxon>
        <taxon>Pteropodinae</taxon>
        <taxon>Pteropus</taxon>
    </lineage>
</organism>
<feature type="compositionally biased region" description="Basic and acidic residues" evidence="1">
    <location>
        <begin position="223"/>
        <end position="242"/>
    </location>
</feature>
<protein>
    <submittedName>
        <fullName evidence="3">Atrophin-1-like</fullName>
    </submittedName>
</protein>
<gene>
    <name evidence="3" type="primary">LOC105309124</name>
</gene>
<reference evidence="3" key="1">
    <citation type="submission" date="2025-08" db="UniProtKB">
        <authorList>
            <consortium name="RefSeq"/>
        </authorList>
    </citation>
    <scope>IDENTIFICATION</scope>
    <source>
        <tissue evidence="3">Kidney</tissue>
    </source>
</reference>
<dbReference type="Proteomes" id="UP000515202">
    <property type="component" value="Unplaced"/>
</dbReference>
<keyword evidence="2" id="KW-1185">Reference proteome</keyword>